<proteinExistence type="predicted"/>
<evidence type="ECO:0000313" key="1">
    <source>
        <dbReference type="EMBL" id="JAS08243.1"/>
    </source>
</evidence>
<reference evidence="2" key="1">
    <citation type="submission" date="2015-12" db="EMBL/GenBank/DDBJ databases">
        <title>De novo transcriptome assembly of four potential Pierce s Disease insect vectors from Arizona vineyards.</title>
        <authorList>
            <person name="Tassone E.E."/>
        </authorList>
    </citation>
    <scope>NUCLEOTIDE SEQUENCE</scope>
</reference>
<gene>
    <name evidence="1" type="ORF">g.10856</name>
    <name evidence="2" type="ORF">g.10857</name>
</gene>
<dbReference type="EMBL" id="GEDC01029055">
    <property type="protein sequence ID" value="JAS08243.1"/>
    <property type="molecule type" value="Transcribed_RNA"/>
</dbReference>
<accession>A0A1B6CHX1</accession>
<dbReference type="AlphaFoldDB" id="A0A1B6CHX1"/>
<organism evidence="2">
    <name type="scientific">Clastoptera arizonana</name>
    <name type="common">Arizona spittle bug</name>
    <dbReference type="NCBI Taxonomy" id="38151"/>
    <lineage>
        <taxon>Eukaryota</taxon>
        <taxon>Metazoa</taxon>
        <taxon>Ecdysozoa</taxon>
        <taxon>Arthropoda</taxon>
        <taxon>Hexapoda</taxon>
        <taxon>Insecta</taxon>
        <taxon>Pterygota</taxon>
        <taxon>Neoptera</taxon>
        <taxon>Paraneoptera</taxon>
        <taxon>Hemiptera</taxon>
        <taxon>Auchenorrhyncha</taxon>
        <taxon>Cercopoidea</taxon>
        <taxon>Clastopteridae</taxon>
        <taxon>Clastoptera</taxon>
    </lineage>
</organism>
<name>A0A1B6CHX1_9HEMI</name>
<feature type="non-terminal residue" evidence="2">
    <location>
        <position position="173"/>
    </location>
</feature>
<dbReference type="EMBL" id="GEDC01024232">
    <property type="protein sequence ID" value="JAS13066.1"/>
    <property type="molecule type" value="Transcribed_RNA"/>
</dbReference>
<protein>
    <submittedName>
        <fullName evidence="2">Uncharacterized protein</fullName>
    </submittedName>
</protein>
<evidence type="ECO:0000313" key="2">
    <source>
        <dbReference type="EMBL" id="JAS13066.1"/>
    </source>
</evidence>
<sequence length="173" mass="20532">MRIPHTIPQNTLKAYCPSEQTLELAGEENRRIKAEDFSWDERMPPPLSRLCVQSLVDNFLEHYNVLPLLEPFHLDLIYEILPTSLPIESVLPLIPEGEYWRRRCLDTWSNKIDVSDYNDSWKCMFAECYLEGIIEKEEPYFEEWQDSLKIVNLCSPYVRRLVITQLQPPRVME</sequence>